<proteinExistence type="predicted"/>
<keyword evidence="2" id="KW-1185">Reference proteome</keyword>
<dbReference type="Proteomes" id="UP000829447">
    <property type="component" value="Linkage Group LG5"/>
</dbReference>
<accession>A0ACC5WIY5</accession>
<reference evidence="1 2" key="1">
    <citation type="journal article" date="2022" name="bioRxiv">
        <title>An ancient truncated duplication of the anti-Mullerian hormone receptor type 2 gene is a potential conserved master sex determinant in the Pangasiidae catfish family.</title>
        <authorList>
            <person name="Wen M."/>
            <person name="Pan Q."/>
            <person name="Jouanno E."/>
            <person name="Montfort J."/>
            <person name="Zahm M."/>
            <person name="Cabau C."/>
            <person name="Klopp C."/>
            <person name="Iampietro C."/>
            <person name="Roques C."/>
            <person name="Bouchez O."/>
            <person name="Castinel A."/>
            <person name="Donnadieu C."/>
            <person name="Parrinello H."/>
            <person name="Poncet C."/>
            <person name="Belmonte E."/>
            <person name="Gautier V."/>
            <person name="Avarre J.-C."/>
            <person name="Dugue R."/>
            <person name="Gustiano R."/>
            <person name="Ha T.T.T."/>
            <person name="Campet M."/>
            <person name="Sriphairoj K."/>
            <person name="Ribolli J."/>
            <person name="de Almeida F.L."/>
            <person name="Desvignes T."/>
            <person name="Postlethwait J.H."/>
            <person name="Bucao C.F."/>
            <person name="Robinson-Rechavi M."/>
            <person name="Bobe J."/>
            <person name="Herpin A."/>
            <person name="Guiguen Y."/>
        </authorList>
    </citation>
    <scope>NUCLEOTIDE SEQUENCE [LARGE SCALE GENOMIC DNA]</scope>
    <source>
        <strain evidence="1">YG-Dec2019</strain>
    </source>
</reference>
<sequence length="238" mass="27208">MMFRYSGSNLLMAGRLALRSAEATAFRVLLRSTTANLDLKRGAGGNAPASVPPGSIRTEGDLPEITLPTILYRMIFKGYYNRMHELQLYEKQLYGPMFKVKGGNIHTISLNSVELLEELMRKDDKFPSRGDMTVWTEYRDMNGLGYGPATEEGEKWYKLRSVLNKRMLHPKDSVKYDSVVNEVVTDFIKRICHLRKMSSTGDLVPNMSNELYRFSLEVLTYYVCFVSFPSCTKDLIQL</sequence>
<evidence type="ECO:0000313" key="1">
    <source>
        <dbReference type="EMBL" id="MCI4378633.1"/>
    </source>
</evidence>
<evidence type="ECO:0000313" key="2">
    <source>
        <dbReference type="Proteomes" id="UP000829447"/>
    </source>
</evidence>
<comment type="caution">
    <text evidence="1">The sequence shown here is derived from an EMBL/GenBank/DDBJ whole genome shotgun (WGS) entry which is preliminary data.</text>
</comment>
<protein>
    <submittedName>
        <fullName evidence="1">Uncharacterized protein</fullName>
    </submittedName>
</protein>
<dbReference type="EMBL" id="CM040458">
    <property type="protein sequence ID" value="MCI4378633.1"/>
    <property type="molecule type" value="Genomic_DNA"/>
</dbReference>
<name>A0ACC5WIY5_PANGG</name>
<organism evidence="1 2">
    <name type="scientific">Pangasianodon gigas</name>
    <name type="common">Mekong giant catfish</name>
    <name type="synonym">Pangasius gigas</name>
    <dbReference type="NCBI Taxonomy" id="30993"/>
    <lineage>
        <taxon>Eukaryota</taxon>
        <taxon>Metazoa</taxon>
        <taxon>Chordata</taxon>
        <taxon>Craniata</taxon>
        <taxon>Vertebrata</taxon>
        <taxon>Euteleostomi</taxon>
        <taxon>Actinopterygii</taxon>
        <taxon>Neopterygii</taxon>
        <taxon>Teleostei</taxon>
        <taxon>Ostariophysi</taxon>
        <taxon>Siluriformes</taxon>
        <taxon>Pangasiidae</taxon>
        <taxon>Pangasianodon</taxon>
    </lineage>
</organism>
<gene>
    <name evidence="1" type="ORF">PGIGA_G00218210</name>
</gene>